<proteinExistence type="predicted"/>
<dbReference type="OrthoDB" id="201961at2157"/>
<evidence type="ECO:0000313" key="1">
    <source>
        <dbReference type="EMBL" id="ELY23302.1"/>
    </source>
</evidence>
<organism evidence="1 2">
    <name type="scientific">Haloferax volcanii (strain ATCC 29605 / DSM 3757 / JCM 8879 / NBRC 14742 / NCIMB 2012 / VKM B-1768 / DS2)</name>
    <name type="common">Halobacterium volcanii</name>
    <dbReference type="NCBI Taxonomy" id="309800"/>
    <lineage>
        <taxon>Archaea</taxon>
        <taxon>Methanobacteriati</taxon>
        <taxon>Methanobacteriota</taxon>
        <taxon>Stenosarchaea group</taxon>
        <taxon>Halobacteria</taxon>
        <taxon>Halobacteriales</taxon>
        <taxon>Haloferacaceae</taxon>
        <taxon>Haloferax</taxon>
    </lineage>
</organism>
<evidence type="ECO:0008006" key="3">
    <source>
        <dbReference type="Google" id="ProtNLM"/>
    </source>
</evidence>
<dbReference type="EMBL" id="AOHU01000109">
    <property type="protein sequence ID" value="ELY23302.1"/>
    <property type="molecule type" value="Genomic_DNA"/>
</dbReference>
<name>A0A384LGZ7_HALVD</name>
<dbReference type="AlphaFoldDB" id="A0A384LGZ7"/>
<dbReference type="Pfam" id="PF24113">
    <property type="entry name" value="DUF7387"/>
    <property type="match status" value="1"/>
</dbReference>
<reference evidence="1 2" key="2">
    <citation type="journal article" date="2014" name="PLoS Genet.">
        <title>Phylogenetically driven sequencing of extremely halophilic archaea reveals strategies for static and dynamic osmo-response.</title>
        <authorList>
            <person name="Becker E.A."/>
            <person name="Seitzer P.M."/>
            <person name="Tritt A."/>
            <person name="Larsen D."/>
            <person name="Krusor M."/>
            <person name="Yao A.I."/>
            <person name="Wu D."/>
            <person name="Madern D."/>
            <person name="Eisen J.A."/>
            <person name="Darling A.E."/>
            <person name="Facciotti M.T."/>
        </authorList>
    </citation>
    <scope>NUCLEOTIDE SEQUENCE [LARGE SCALE GENOMIC DNA]</scope>
    <source>
        <strain evidence="2">ATCC 29605 / DSM 3757 / JCM 8879 / NBRC 14742 / NCIMB 2012 / VKM B-1768 / DS2</strain>
    </source>
</reference>
<dbReference type="RefSeq" id="WP_004045389.1">
    <property type="nucleotide sequence ID" value="NC_013967.1"/>
</dbReference>
<dbReference type="Proteomes" id="UP000011532">
    <property type="component" value="Unassembled WGS sequence"/>
</dbReference>
<gene>
    <name evidence="1" type="ORF">C498_19594</name>
</gene>
<dbReference type="InterPro" id="IPR055811">
    <property type="entry name" value="DUF7387"/>
</dbReference>
<protein>
    <recommendedName>
        <fullName evidence="3">Type II toxin-antitoxin system HicB family antitoxin</fullName>
    </recommendedName>
</protein>
<evidence type="ECO:0000313" key="2">
    <source>
        <dbReference type="Proteomes" id="UP000011532"/>
    </source>
</evidence>
<accession>A0A384LGZ7</accession>
<comment type="caution">
    <text evidence="1">The sequence shown here is derived from an EMBL/GenBank/DDBJ whole genome shotgun (WGS) entry which is preliminary data.</text>
</comment>
<sequence>MASATRDDNGEEGVEFIHEDDGSITARDIETGIASFGETKSEALRMLSEALLLHEGGGEPVTDEDLEELGLDTDEFDDRELPDFMQ</sequence>
<reference evidence="2" key="1">
    <citation type="submission" date="2012-11" db="EMBL/GenBank/DDBJ databases">
        <authorList>
            <person name="Becker E.A."/>
            <person name="Seitzer P."/>
            <person name="Tritt A."/>
            <person name="Larsen D."/>
            <person name="Yao A."/>
            <person name="Wu D."/>
            <person name="Darling A."/>
            <person name="Eisen J.A."/>
            <person name="Facciotti M.T."/>
        </authorList>
    </citation>
    <scope>NUCLEOTIDE SEQUENCE [LARGE SCALE GENOMIC DNA]</scope>
    <source>
        <strain evidence="2">ATCC 29605 / DSM 3757 / JCM 8879 / NBRC 14742 / NCIMB 2012 / VKM B-1768 / DS2</strain>
    </source>
</reference>
<dbReference type="GeneID" id="8925784"/>